<dbReference type="Pfam" id="PF13238">
    <property type="entry name" value="AAA_18"/>
    <property type="match status" value="1"/>
</dbReference>
<proteinExistence type="predicted"/>
<reference evidence="1" key="1">
    <citation type="submission" date="2020-10" db="EMBL/GenBank/DDBJ databases">
        <authorList>
            <person name="Gilroy R."/>
        </authorList>
    </citation>
    <scope>NUCLEOTIDE SEQUENCE</scope>
    <source>
        <strain evidence="1">ChiHecec3B27-6122</strain>
    </source>
</reference>
<gene>
    <name evidence="1" type="ORF">IAD42_06635</name>
</gene>
<dbReference type="Gene3D" id="3.40.50.300">
    <property type="entry name" value="P-loop containing nucleotide triphosphate hydrolases"/>
    <property type="match status" value="1"/>
</dbReference>
<dbReference type="InterPro" id="IPR027417">
    <property type="entry name" value="P-loop_NTPase"/>
</dbReference>
<reference evidence="1" key="2">
    <citation type="journal article" date="2021" name="PeerJ">
        <title>Extensive microbial diversity within the chicken gut microbiome revealed by metagenomics and culture.</title>
        <authorList>
            <person name="Gilroy R."/>
            <person name="Ravi A."/>
            <person name="Getino M."/>
            <person name="Pursley I."/>
            <person name="Horton D.L."/>
            <person name="Alikhan N.F."/>
            <person name="Baker D."/>
            <person name="Gharbi K."/>
            <person name="Hall N."/>
            <person name="Watson M."/>
            <person name="Adriaenssens E.M."/>
            <person name="Foster-Nyarko E."/>
            <person name="Jarju S."/>
            <person name="Secka A."/>
            <person name="Antonio M."/>
            <person name="Oren A."/>
            <person name="Chaudhuri R.R."/>
            <person name="La Ragione R."/>
            <person name="Hildebrand F."/>
            <person name="Pallen M.J."/>
        </authorList>
    </citation>
    <scope>NUCLEOTIDE SEQUENCE</scope>
    <source>
        <strain evidence="1">ChiHecec3B27-6122</strain>
    </source>
</reference>
<dbReference type="EMBL" id="DVJS01000166">
    <property type="protein sequence ID" value="HIS97633.1"/>
    <property type="molecule type" value="Genomic_DNA"/>
</dbReference>
<dbReference type="SUPFAM" id="SSF52540">
    <property type="entry name" value="P-loop containing nucleoside triphosphate hydrolases"/>
    <property type="match status" value="1"/>
</dbReference>
<evidence type="ECO:0000313" key="1">
    <source>
        <dbReference type="EMBL" id="HIS97633.1"/>
    </source>
</evidence>
<name>A0A9D1K873_9FIRM</name>
<sequence>MKTLWLIGGPMGVGKSSVGRALRDGLPRSIYLDGDWCWDASPFVVNAETKAMVMKNIRFLLRSFLECSEYENVILAWVMHEQAIIAGLTEGLPDCRVIAVSLICSERELERRIRKDEAAGLRAPDSFERARAYLPLYAGLRKIKLDTTGLSTAETAEKIAELSESDRRYIK</sequence>
<dbReference type="AlphaFoldDB" id="A0A9D1K873"/>
<organism evidence="1 2">
    <name type="scientific">Candidatus Scatomorpha pullistercoris</name>
    <dbReference type="NCBI Taxonomy" id="2840929"/>
    <lineage>
        <taxon>Bacteria</taxon>
        <taxon>Bacillati</taxon>
        <taxon>Bacillota</taxon>
        <taxon>Clostridia</taxon>
        <taxon>Eubacteriales</taxon>
        <taxon>Candidatus Scatomorpha</taxon>
    </lineage>
</organism>
<dbReference type="Proteomes" id="UP000886876">
    <property type="component" value="Unassembled WGS sequence"/>
</dbReference>
<evidence type="ECO:0000313" key="2">
    <source>
        <dbReference type="Proteomes" id="UP000886876"/>
    </source>
</evidence>
<accession>A0A9D1K873</accession>
<comment type="caution">
    <text evidence="1">The sequence shown here is derived from an EMBL/GenBank/DDBJ whole genome shotgun (WGS) entry which is preliminary data.</text>
</comment>
<protein>
    <submittedName>
        <fullName evidence="1">AAA family ATPase</fullName>
    </submittedName>
</protein>